<evidence type="ECO:0000256" key="11">
    <source>
        <dbReference type="ARBA" id="ARBA00022960"/>
    </source>
</evidence>
<feature type="transmembrane region" description="Helical" evidence="15">
    <location>
        <begin position="731"/>
        <end position="752"/>
    </location>
</feature>
<gene>
    <name evidence="17" type="primary">murD_0</name>
    <name evidence="17" type="ORF">Bhyg_00344</name>
</gene>
<feature type="domain" description="Mur ligase central" evidence="16">
    <location>
        <begin position="143"/>
        <end position="320"/>
    </location>
</feature>
<feature type="transmembrane region" description="Helical" evidence="15">
    <location>
        <begin position="601"/>
        <end position="634"/>
    </location>
</feature>
<dbReference type="GO" id="GO:0005524">
    <property type="term" value="F:ATP binding"/>
    <property type="evidence" value="ECO:0007669"/>
    <property type="project" value="UniProtKB-KW"/>
</dbReference>
<dbReference type="SUPFAM" id="SSF53244">
    <property type="entry name" value="MurD-like peptide ligases, peptide-binding domain"/>
    <property type="match status" value="1"/>
</dbReference>
<evidence type="ECO:0000256" key="5">
    <source>
        <dbReference type="ARBA" id="ARBA00022490"/>
    </source>
</evidence>
<keyword evidence="12 15" id="KW-1133">Transmembrane helix</keyword>
<proteinExistence type="inferred from homology"/>
<evidence type="ECO:0000256" key="8">
    <source>
        <dbReference type="ARBA" id="ARBA00022692"/>
    </source>
</evidence>
<evidence type="ECO:0000256" key="7">
    <source>
        <dbReference type="ARBA" id="ARBA00022618"/>
    </source>
</evidence>
<keyword evidence="13 15" id="KW-0472">Membrane</keyword>
<dbReference type="GO" id="GO:0005886">
    <property type="term" value="C:plasma membrane"/>
    <property type="evidence" value="ECO:0007669"/>
    <property type="project" value="UniProtKB-SubCell"/>
</dbReference>
<dbReference type="GO" id="GO:0005737">
    <property type="term" value="C:cytoplasm"/>
    <property type="evidence" value="ECO:0007669"/>
    <property type="project" value="UniProtKB-SubCell"/>
</dbReference>
<dbReference type="EMBL" id="WJQU01000001">
    <property type="protein sequence ID" value="KAJ6645142.1"/>
    <property type="molecule type" value="Genomic_DNA"/>
</dbReference>
<dbReference type="Pfam" id="PF08245">
    <property type="entry name" value="Mur_ligase_M"/>
    <property type="match status" value="1"/>
</dbReference>
<accession>A0A9Q0S4I3</accession>
<keyword evidence="4" id="KW-1003">Cell membrane</keyword>
<feature type="transmembrane region" description="Helical" evidence="15">
    <location>
        <begin position="549"/>
        <end position="566"/>
    </location>
</feature>
<evidence type="ECO:0000256" key="4">
    <source>
        <dbReference type="ARBA" id="ARBA00022475"/>
    </source>
</evidence>
<keyword evidence="10" id="KW-0067">ATP-binding</keyword>
<dbReference type="InterPro" id="IPR013437">
    <property type="entry name" value="FtsW"/>
</dbReference>
<evidence type="ECO:0000256" key="13">
    <source>
        <dbReference type="ARBA" id="ARBA00023136"/>
    </source>
</evidence>
<keyword evidence="11" id="KW-0133">Cell shape</keyword>
<dbReference type="GO" id="GO:0008764">
    <property type="term" value="F:UDP-N-acetylmuramoylalanine-D-glutamate ligase activity"/>
    <property type="evidence" value="ECO:0007669"/>
    <property type="project" value="InterPro"/>
</dbReference>
<dbReference type="GO" id="GO:0004326">
    <property type="term" value="F:tetrahydrofolylpolyglutamate synthase activity"/>
    <property type="evidence" value="ECO:0007669"/>
    <property type="project" value="InterPro"/>
</dbReference>
<keyword evidence="14" id="KW-0131">Cell cycle</keyword>
<keyword evidence="8 15" id="KW-0812">Transmembrane</keyword>
<evidence type="ECO:0000313" key="18">
    <source>
        <dbReference type="Proteomes" id="UP001151699"/>
    </source>
</evidence>
<dbReference type="HAMAP" id="MF_00639">
    <property type="entry name" value="MurD"/>
    <property type="match status" value="1"/>
</dbReference>
<name>A0A9Q0S4I3_9DIPT</name>
<sequence length="802" mass="88154">QVSKEEGIQIGLQDGIKIGEARGEVRGEAKLIKMMIKNGIVGLGKTGMAAYQSLNKVARIICYDQVSSSRDSFSKIYGNDNLVSLSDQRWHDLDKILLSPGVPLSHDIVTMANSCNIPITSDIDLLFEEVEFTKPRAANFIGITGTNGKSTTTALTGHILQSCGFDYPVGGNIGFPALSMGLDCQGYVLELSSFQLDLLSNFKAKIAVLLNITEDHLDRHNNMQGYITAKKKIFDRMDKDSFAIISVDNEITNNIFLELQKENTINLIPISVGKILNEGVSICNNVVYDNIFEPIIINLANNSSLQGIHNQENIAASYAACRIIGVRPEQIIVAIELFKGLPHRMQYVGTIYSDHSSMIKFYNDSKATNGIAASKSIAALGNIYWLAGGVAKEGGITNLEPWFDKIRKAYLFGQDKELFASSLKGRVDFQICQDLKEAFNAAVRDAMEDTIILFVFSMMLVTTTGPVVANRIGLNEHYFASRQLFYLASALLLIIICSSFSRKWLKRLSILGFIASIVLLILVRFYGYEVKGAIRWINILGFSMQPSEFIKPFFAVVAGWILSLKFEGEFPSFSICIALYGIIALLLIIQPDFGMLVMVTAVFGIQLFIAGMPIFWIVLAAFMLLFGVTAAYFWLPHVAQRINSFFDPESISNYQVSKSIKAFEHGGLYGCGPGEGAVKQVLPDSHTDFIFAVAGEEFGAIICLIIVGIFAFIVIRSLLKLINEDDKFTQLAASGIVAQIGLQAIINIGVTLNLLPTKGMTLPFISYGGSSTFAIAMATGMLLGFTKHKTSLTNYKIQDIDI</sequence>
<dbReference type="InterPro" id="IPR013221">
    <property type="entry name" value="Mur_ligase_cen"/>
</dbReference>
<feature type="transmembrane region" description="Helical" evidence="15">
    <location>
        <begin position="764"/>
        <end position="786"/>
    </location>
</feature>
<evidence type="ECO:0000256" key="10">
    <source>
        <dbReference type="ARBA" id="ARBA00022840"/>
    </source>
</evidence>
<evidence type="ECO:0000256" key="15">
    <source>
        <dbReference type="SAM" id="Phobius"/>
    </source>
</evidence>
<feature type="non-terminal residue" evidence="17">
    <location>
        <position position="802"/>
    </location>
</feature>
<dbReference type="SUPFAM" id="SSF53623">
    <property type="entry name" value="MurD-like peptide ligases, catalytic domain"/>
    <property type="match status" value="1"/>
</dbReference>
<dbReference type="NCBIfam" id="TIGR02614">
    <property type="entry name" value="ftsW"/>
    <property type="match status" value="1"/>
</dbReference>
<comment type="subcellular location">
    <subcellularLocation>
        <location evidence="2">Cell membrane</location>
        <topology evidence="2">Multi-pass membrane protein</topology>
    </subcellularLocation>
    <subcellularLocation>
        <location evidence="1">Cytoplasm</location>
    </subcellularLocation>
</comment>
<evidence type="ECO:0000313" key="17">
    <source>
        <dbReference type="EMBL" id="KAJ6645142.1"/>
    </source>
</evidence>
<protein>
    <submittedName>
        <fullName evidence="17">UDP-N-acetylmuramoylalanine--D-glutamate ligase</fullName>
    </submittedName>
</protein>
<dbReference type="Proteomes" id="UP001151699">
    <property type="component" value="Chromosome A"/>
</dbReference>
<keyword evidence="18" id="KW-1185">Reference proteome</keyword>
<feature type="transmembrane region" description="Helical" evidence="15">
    <location>
        <begin position="451"/>
        <end position="472"/>
    </location>
</feature>
<evidence type="ECO:0000256" key="2">
    <source>
        <dbReference type="ARBA" id="ARBA00004651"/>
    </source>
</evidence>
<dbReference type="InterPro" id="IPR005762">
    <property type="entry name" value="MurD"/>
</dbReference>
<dbReference type="Pfam" id="PF01098">
    <property type="entry name" value="FTSW_RODA_SPOVE"/>
    <property type="match status" value="1"/>
</dbReference>
<comment type="caution">
    <text evidence="17">The sequence shown here is derived from an EMBL/GenBank/DDBJ whole genome shotgun (WGS) entry which is preliminary data.</text>
</comment>
<dbReference type="GO" id="GO:0051301">
    <property type="term" value="P:cell division"/>
    <property type="evidence" value="ECO:0007669"/>
    <property type="project" value="UniProtKB-KW"/>
</dbReference>
<evidence type="ECO:0000256" key="1">
    <source>
        <dbReference type="ARBA" id="ARBA00004496"/>
    </source>
</evidence>
<dbReference type="Gene3D" id="3.90.190.20">
    <property type="entry name" value="Mur ligase, C-terminal domain"/>
    <property type="match status" value="1"/>
</dbReference>
<evidence type="ECO:0000256" key="14">
    <source>
        <dbReference type="ARBA" id="ARBA00023306"/>
    </source>
</evidence>
<keyword evidence="6 17" id="KW-0436">Ligase</keyword>
<feature type="transmembrane region" description="Helical" evidence="15">
    <location>
        <begin position="508"/>
        <end position="528"/>
    </location>
</feature>
<dbReference type="OrthoDB" id="10070750at2759"/>
<dbReference type="PANTHER" id="PTHR43692">
    <property type="entry name" value="UDP-N-ACETYLMURAMOYLALANINE--D-GLUTAMATE LIGASE"/>
    <property type="match status" value="1"/>
</dbReference>
<keyword evidence="7" id="KW-0132">Cell division</keyword>
<dbReference type="Gene3D" id="3.40.50.720">
    <property type="entry name" value="NAD(P)-binding Rossmann-like Domain"/>
    <property type="match status" value="1"/>
</dbReference>
<keyword evidence="9" id="KW-0547">Nucleotide-binding</keyword>
<comment type="pathway">
    <text evidence="3">Cell wall biogenesis; peptidoglycan biosynthesis.</text>
</comment>
<dbReference type="SUPFAM" id="SSF51984">
    <property type="entry name" value="MurCD N-terminal domain"/>
    <property type="match status" value="1"/>
</dbReference>
<keyword evidence="5" id="KW-0963">Cytoplasm</keyword>
<dbReference type="InterPro" id="IPR018109">
    <property type="entry name" value="Folylpolyglutamate_synth_CS"/>
</dbReference>
<evidence type="ECO:0000259" key="16">
    <source>
        <dbReference type="Pfam" id="PF08245"/>
    </source>
</evidence>
<evidence type="ECO:0000256" key="9">
    <source>
        <dbReference type="ARBA" id="ARBA00022741"/>
    </source>
</evidence>
<dbReference type="Gene3D" id="3.40.1190.10">
    <property type="entry name" value="Mur-like, catalytic domain"/>
    <property type="match status" value="1"/>
</dbReference>
<dbReference type="AlphaFoldDB" id="A0A9Q0S4I3"/>
<dbReference type="InterPro" id="IPR036615">
    <property type="entry name" value="Mur_ligase_C_dom_sf"/>
</dbReference>
<feature type="transmembrane region" description="Helical" evidence="15">
    <location>
        <begin position="698"/>
        <end position="719"/>
    </location>
</feature>
<organism evidence="17 18">
    <name type="scientific">Pseudolycoriella hygida</name>
    <dbReference type="NCBI Taxonomy" id="35572"/>
    <lineage>
        <taxon>Eukaryota</taxon>
        <taxon>Metazoa</taxon>
        <taxon>Ecdysozoa</taxon>
        <taxon>Arthropoda</taxon>
        <taxon>Hexapoda</taxon>
        <taxon>Insecta</taxon>
        <taxon>Pterygota</taxon>
        <taxon>Neoptera</taxon>
        <taxon>Endopterygota</taxon>
        <taxon>Diptera</taxon>
        <taxon>Nematocera</taxon>
        <taxon>Sciaroidea</taxon>
        <taxon>Sciaridae</taxon>
        <taxon>Pseudolycoriella</taxon>
    </lineage>
</organism>
<dbReference type="PROSITE" id="PS01011">
    <property type="entry name" value="FOLYLPOLYGLU_SYNT_1"/>
    <property type="match status" value="1"/>
</dbReference>
<dbReference type="PANTHER" id="PTHR43692:SF1">
    <property type="entry name" value="UDP-N-ACETYLMURAMOYLALANINE--D-GLUTAMATE LIGASE"/>
    <property type="match status" value="1"/>
</dbReference>
<dbReference type="GO" id="GO:0008360">
    <property type="term" value="P:regulation of cell shape"/>
    <property type="evidence" value="ECO:0007669"/>
    <property type="project" value="UniProtKB-KW"/>
</dbReference>
<dbReference type="InterPro" id="IPR036565">
    <property type="entry name" value="Mur-like_cat_sf"/>
</dbReference>
<feature type="transmembrane region" description="Helical" evidence="15">
    <location>
        <begin position="572"/>
        <end position="589"/>
    </location>
</feature>
<dbReference type="NCBIfam" id="TIGR01087">
    <property type="entry name" value="murD"/>
    <property type="match status" value="1"/>
</dbReference>
<reference evidence="17" key="1">
    <citation type="submission" date="2022-07" db="EMBL/GenBank/DDBJ databases">
        <authorList>
            <person name="Trinca V."/>
            <person name="Uliana J.V.C."/>
            <person name="Torres T.T."/>
            <person name="Ward R.J."/>
            <person name="Monesi N."/>
        </authorList>
    </citation>
    <scope>NUCLEOTIDE SEQUENCE</scope>
    <source>
        <strain evidence="17">HSMRA1968</strain>
        <tissue evidence="17">Whole embryos</tissue>
    </source>
</reference>
<feature type="non-terminal residue" evidence="17">
    <location>
        <position position="1"/>
    </location>
</feature>
<feature type="transmembrane region" description="Helical" evidence="15">
    <location>
        <begin position="484"/>
        <end position="502"/>
    </location>
</feature>
<evidence type="ECO:0000256" key="3">
    <source>
        <dbReference type="ARBA" id="ARBA00004752"/>
    </source>
</evidence>
<evidence type="ECO:0000256" key="6">
    <source>
        <dbReference type="ARBA" id="ARBA00022598"/>
    </source>
</evidence>
<dbReference type="InterPro" id="IPR001182">
    <property type="entry name" value="FtsW/RodA"/>
</dbReference>
<evidence type="ECO:0000256" key="12">
    <source>
        <dbReference type="ARBA" id="ARBA00022989"/>
    </source>
</evidence>